<organism evidence="1 2">
    <name type="scientific">Solimonas fluminis</name>
    <dbReference type="NCBI Taxonomy" id="2086571"/>
    <lineage>
        <taxon>Bacteria</taxon>
        <taxon>Pseudomonadati</taxon>
        <taxon>Pseudomonadota</taxon>
        <taxon>Gammaproteobacteria</taxon>
        <taxon>Nevskiales</taxon>
        <taxon>Nevskiaceae</taxon>
        <taxon>Solimonas</taxon>
    </lineage>
</organism>
<dbReference type="AlphaFoldDB" id="A0A2S5TCC2"/>
<dbReference type="Proteomes" id="UP000238220">
    <property type="component" value="Unassembled WGS sequence"/>
</dbReference>
<dbReference type="EMBL" id="PSNW01000012">
    <property type="protein sequence ID" value="PPE72507.1"/>
    <property type="molecule type" value="Genomic_DNA"/>
</dbReference>
<gene>
    <name evidence="1" type="ORF">C3942_18370</name>
</gene>
<reference evidence="1 2" key="1">
    <citation type="submission" date="2018-02" db="EMBL/GenBank/DDBJ databases">
        <title>Genome sequencing of Solimonas sp. HR-BB.</title>
        <authorList>
            <person name="Lee Y."/>
            <person name="Jeon C.O."/>
        </authorList>
    </citation>
    <scope>NUCLEOTIDE SEQUENCE [LARGE SCALE GENOMIC DNA]</scope>
    <source>
        <strain evidence="1 2">HR-BB</strain>
    </source>
</reference>
<comment type="caution">
    <text evidence="1">The sequence shown here is derived from an EMBL/GenBank/DDBJ whole genome shotgun (WGS) entry which is preliminary data.</text>
</comment>
<evidence type="ECO:0000313" key="2">
    <source>
        <dbReference type="Proteomes" id="UP000238220"/>
    </source>
</evidence>
<proteinExistence type="predicted"/>
<protein>
    <submittedName>
        <fullName evidence="1">Uncharacterized protein</fullName>
    </submittedName>
</protein>
<keyword evidence="2" id="KW-1185">Reference proteome</keyword>
<accession>A0A2S5TCC2</accession>
<name>A0A2S5TCC2_9GAMM</name>
<evidence type="ECO:0000313" key="1">
    <source>
        <dbReference type="EMBL" id="PPE72507.1"/>
    </source>
</evidence>
<sequence length="90" mass="9923">MSTVIVPSRPASQWPVGARLRFLPDAELNPRHEQLRGTMALVLGEMQLIGPSNGRYSWRQQILSLSTCRVGWARPDQLGLPLDGEDAEAG</sequence>